<keyword evidence="6" id="KW-0239">DNA-directed DNA polymerase</keyword>
<keyword evidence="5" id="KW-0235">DNA replication</keyword>
<dbReference type="EC" id="2.7.7.7" evidence="2"/>
<keyword evidence="4" id="KW-0548">Nucleotidyltransferase</keyword>
<dbReference type="InterPro" id="IPR043502">
    <property type="entry name" value="DNA/RNA_pol_sf"/>
</dbReference>
<proteinExistence type="inferred from homology"/>
<protein>
    <recommendedName>
        <fullName evidence="2">DNA-directed DNA polymerase</fullName>
        <ecNumber evidence="2">2.7.7.7</ecNumber>
    </recommendedName>
</protein>
<keyword evidence="12" id="KW-1185">Reference proteome</keyword>
<evidence type="ECO:0000256" key="6">
    <source>
        <dbReference type="ARBA" id="ARBA00022932"/>
    </source>
</evidence>
<evidence type="ECO:0000256" key="9">
    <source>
        <dbReference type="SAM" id="MobiDB-lite"/>
    </source>
</evidence>
<dbReference type="SUPFAM" id="SSF56672">
    <property type="entry name" value="DNA/RNA polymerases"/>
    <property type="match status" value="1"/>
</dbReference>
<dbReference type="Pfam" id="PF03175">
    <property type="entry name" value="DNA_pol_B_2"/>
    <property type="match status" value="1"/>
</dbReference>
<feature type="region of interest" description="Disordered" evidence="9">
    <location>
        <begin position="1"/>
        <end position="23"/>
    </location>
</feature>
<accession>A0AAE0YGJ0</accession>
<comment type="similarity">
    <text evidence="1">Belongs to the DNA polymerase type-B family.</text>
</comment>
<name>A0AAE0YGJ0_9GAST</name>
<evidence type="ECO:0000256" key="3">
    <source>
        <dbReference type="ARBA" id="ARBA00022679"/>
    </source>
</evidence>
<keyword evidence="3" id="KW-0808">Transferase</keyword>
<comment type="catalytic activity">
    <reaction evidence="8">
        <text>DNA(n) + a 2'-deoxyribonucleoside 5'-triphosphate = DNA(n+1) + diphosphate</text>
        <dbReference type="Rhea" id="RHEA:22508"/>
        <dbReference type="Rhea" id="RHEA-COMP:17339"/>
        <dbReference type="Rhea" id="RHEA-COMP:17340"/>
        <dbReference type="ChEBI" id="CHEBI:33019"/>
        <dbReference type="ChEBI" id="CHEBI:61560"/>
        <dbReference type="ChEBI" id="CHEBI:173112"/>
        <dbReference type="EC" id="2.7.7.7"/>
    </reaction>
</comment>
<dbReference type="PANTHER" id="PTHR31511">
    <property type="entry name" value="PROTEIN CBG23764"/>
    <property type="match status" value="1"/>
</dbReference>
<dbReference type="PANTHER" id="PTHR31511:SF12">
    <property type="entry name" value="RHO TERMINATION FACTOR N-TERMINAL DOMAIN-CONTAINING PROTEIN"/>
    <property type="match status" value="1"/>
</dbReference>
<dbReference type="EMBL" id="JAWDGP010006253">
    <property type="protein sequence ID" value="KAK3744614.1"/>
    <property type="molecule type" value="Genomic_DNA"/>
</dbReference>
<organism evidence="11 12">
    <name type="scientific">Elysia crispata</name>
    <name type="common">lettuce slug</name>
    <dbReference type="NCBI Taxonomy" id="231223"/>
    <lineage>
        <taxon>Eukaryota</taxon>
        <taxon>Metazoa</taxon>
        <taxon>Spiralia</taxon>
        <taxon>Lophotrochozoa</taxon>
        <taxon>Mollusca</taxon>
        <taxon>Gastropoda</taxon>
        <taxon>Heterobranchia</taxon>
        <taxon>Euthyneura</taxon>
        <taxon>Panpulmonata</taxon>
        <taxon>Sacoglossa</taxon>
        <taxon>Placobranchoidea</taxon>
        <taxon>Plakobranchidae</taxon>
        <taxon>Elysia</taxon>
    </lineage>
</organism>
<dbReference type="GO" id="GO:0003677">
    <property type="term" value="F:DNA binding"/>
    <property type="evidence" value="ECO:0007669"/>
    <property type="project" value="UniProtKB-KW"/>
</dbReference>
<evidence type="ECO:0000256" key="5">
    <source>
        <dbReference type="ARBA" id="ARBA00022705"/>
    </source>
</evidence>
<evidence type="ECO:0000256" key="4">
    <source>
        <dbReference type="ARBA" id="ARBA00022695"/>
    </source>
</evidence>
<evidence type="ECO:0000313" key="12">
    <source>
        <dbReference type="Proteomes" id="UP001283361"/>
    </source>
</evidence>
<evidence type="ECO:0000256" key="2">
    <source>
        <dbReference type="ARBA" id="ARBA00012417"/>
    </source>
</evidence>
<dbReference type="InterPro" id="IPR023211">
    <property type="entry name" value="DNA_pol_palm_dom_sf"/>
</dbReference>
<evidence type="ECO:0000256" key="1">
    <source>
        <dbReference type="ARBA" id="ARBA00005755"/>
    </source>
</evidence>
<keyword evidence="7" id="KW-0238">DNA-binding</keyword>
<gene>
    <name evidence="11" type="ORF">RRG08_062264</name>
</gene>
<dbReference type="InterPro" id="IPR004868">
    <property type="entry name" value="DNA-dir_DNA_pol_B_mt/vir"/>
</dbReference>
<comment type="caution">
    <text evidence="11">The sequence shown here is derived from an EMBL/GenBank/DDBJ whole genome shotgun (WGS) entry which is preliminary data.</text>
</comment>
<evidence type="ECO:0000256" key="8">
    <source>
        <dbReference type="ARBA" id="ARBA00049244"/>
    </source>
</evidence>
<dbReference type="GO" id="GO:0000166">
    <property type="term" value="F:nucleotide binding"/>
    <property type="evidence" value="ECO:0007669"/>
    <property type="project" value="InterPro"/>
</dbReference>
<reference evidence="11" key="1">
    <citation type="journal article" date="2023" name="G3 (Bethesda)">
        <title>A reference genome for the long-term kleptoplast-retaining sea slug Elysia crispata morphotype clarki.</title>
        <authorList>
            <person name="Eastman K.E."/>
            <person name="Pendleton A.L."/>
            <person name="Shaikh M.A."/>
            <person name="Suttiyut T."/>
            <person name="Ogas R."/>
            <person name="Tomko P."/>
            <person name="Gavelis G."/>
            <person name="Widhalm J.R."/>
            <person name="Wisecaver J.H."/>
        </authorList>
    </citation>
    <scope>NUCLEOTIDE SEQUENCE</scope>
    <source>
        <strain evidence="11">ECLA1</strain>
    </source>
</reference>
<dbReference type="Proteomes" id="UP001283361">
    <property type="component" value="Unassembled WGS sequence"/>
</dbReference>
<dbReference type="GO" id="GO:0003887">
    <property type="term" value="F:DNA-directed DNA polymerase activity"/>
    <property type="evidence" value="ECO:0007669"/>
    <property type="project" value="UniProtKB-KW"/>
</dbReference>
<evidence type="ECO:0000259" key="10">
    <source>
        <dbReference type="Pfam" id="PF03175"/>
    </source>
</evidence>
<dbReference type="Gene3D" id="3.90.1600.10">
    <property type="entry name" value="Palm domain of DNA polymerase"/>
    <property type="match status" value="1"/>
</dbReference>
<dbReference type="AlphaFoldDB" id="A0AAE0YGJ0"/>
<feature type="domain" description="DNA-directed DNA polymerase family B mitochondria/virus" evidence="10">
    <location>
        <begin position="29"/>
        <end position="279"/>
    </location>
</feature>
<evidence type="ECO:0000313" key="11">
    <source>
        <dbReference type="EMBL" id="KAK3744614.1"/>
    </source>
</evidence>
<dbReference type="GO" id="GO:0006260">
    <property type="term" value="P:DNA replication"/>
    <property type="evidence" value="ECO:0007669"/>
    <property type="project" value="UniProtKB-KW"/>
</dbReference>
<sequence>MRGGISMVSKRHARANNPAVEGYDPEKPNSHILYLDANNLYGWAMSQPLPTGGFRWVEDCDGLAGTIKDQTADGAEGYVLEVDLEYPQELHDEHNAYPLAPERMVVQKKWMSEYQHDLLGEGVAPAEVEKLVTNLRDKNHYVLHYRNLQLYLSLGMKLKKVHRALRFEQRPWMEPYIRMNTELRKQATSAFEKDLYKLMNNSVFGKTMENLRKRVDVKLVRSHEEDKLRRLIASPAFARAKIFGDDLAAVQVHKSRLVLNRPVYVGMSILDLSKTLMYDFYYNQMKGQYGERCQLLYTDTDSLLLEIQTEDVYRDMGQHAGLYDTSGYPREHPLHSVENKKVVGKMTDECSGRPIAEYVGLRPKMYSILEADGTNDIKKAKGVKRYVVEKHIRHEQYREALFKKMTFRHGMDVLRSERHHIYGQRLNKLSLSPFDSKRWIAENGVDTLAYGHRDALPAGTAEMDAYIDELLNG</sequence>
<evidence type="ECO:0000256" key="7">
    <source>
        <dbReference type="ARBA" id="ARBA00023125"/>
    </source>
</evidence>